<comment type="caution">
    <text evidence="1">The sequence shown here is derived from an EMBL/GenBank/DDBJ whole genome shotgun (WGS) entry which is preliminary data.</text>
</comment>
<evidence type="ECO:0000313" key="1">
    <source>
        <dbReference type="EMBL" id="EPG56600.1"/>
    </source>
</evidence>
<accession>A0AAV3J7X4</accession>
<protein>
    <submittedName>
        <fullName evidence="1">Uncharacterized protein</fullName>
    </submittedName>
</protein>
<reference evidence="1 2" key="1">
    <citation type="submission" date="2013-04" db="EMBL/GenBank/DDBJ databases">
        <authorList>
            <person name="Harkins D.M."/>
            <person name="Durkin A.S."/>
            <person name="Brinkac L.M."/>
            <person name="Haft D.H."/>
            <person name="Selengut J.D."/>
            <person name="Sanka R."/>
            <person name="DePew J."/>
            <person name="Purushe J."/>
            <person name="Chanthongthip A."/>
            <person name="Lattana O."/>
            <person name="Phetsouvanh R."/>
            <person name="Newton P.N."/>
            <person name="Vinetz J.M."/>
            <person name="Sutton G.G."/>
            <person name="Nierman W.C."/>
            <person name="Fouts D.E."/>
        </authorList>
    </citation>
    <scope>NUCLEOTIDE SEQUENCE [LARGE SCALE GENOMIC DNA]</scope>
    <source>
        <strain evidence="1 2">UI 09931</strain>
    </source>
</reference>
<sequence length="56" mass="6855">MDSYRYMNSSYFFDFLSDGRWDHGTGWIEKNMNEVDWCTRYAPESIERYQKQPKSS</sequence>
<dbReference type="AlphaFoldDB" id="A0AAV3J7X4"/>
<name>A0AAV3J7X4_LEPBO</name>
<proteinExistence type="predicted"/>
<dbReference type="EMBL" id="AHNP02000013">
    <property type="protein sequence ID" value="EPG56600.1"/>
    <property type="molecule type" value="Genomic_DNA"/>
</dbReference>
<dbReference type="Proteomes" id="UP000014570">
    <property type="component" value="Unassembled WGS sequence"/>
</dbReference>
<evidence type="ECO:0000313" key="2">
    <source>
        <dbReference type="Proteomes" id="UP000014570"/>
    </source>
</evidence>
<gene>
    <name evidence="1" type="ORF">LEP1GSC103_1491</name>
</gene>
<organism evidence="1 2">
    <name type="scientific">Leptospira borgpetersenii serovar Javanica str. UI 09931</name>
    <dbReference type="NCBI Taxonomy" id="1049767"/>
    <lineage>
        <taxon>Bacteria</taxon>
        <taxon>Pseudomonadati</taxon>
        <taxon>Spirochaetota</taxon>
        <taxon>Spirochaetia</taxon>
        <taxon>Leptospirales</taxon>
        <taxon>Leptospiraceae</taxon>
        <taxon>Leptospira</taxon>
    </lineage>
</organism>